<dbReference type="GO" id="GO:0000156">
    <property type="term" value="F:phosphorelay response regulator activity"/>
    <property type="evidence" value="ECO:0007669"/>
    <property type="project" value="TreeGrafter"/>
</dbReference>
<dbReference type="STRING" id="84029.CROST_02500"/>
<dbReference type="GO" id="GO:0006355">
    <property type="term" value="P:regulation of DNA-templated transcription"/>
    <property type="evidence" value="ECO:0007669"/>
    <property type="project" value="InterPro"/>
</dbReference>
<dbReference type="GO" id="GO:0032993">
    <property type="term" value="C:protein-DNA complex"/>
    <property type="evidence" value="ECO:0007669"/>
    <property type="project" value="TreeGrafter"/>
</dbReference>
<evidence type="ECO:0000313" key="9">
    <source>
        <dbReference type="Proteomes" id="UP000190951"/>
    </source>
</evidence>
<dbReference type="SMART" id="SM00862">
    <property type="entry name" value="Trans_reg_C"/>
    <property type="match status" value="1"/>
</dbReference>
<gene>
    <name evidence="8" type="primary">regX3_4</name>
    <name evidence="8" type="ORF">CROST_014060</name>
</gene>
<keyword evidence="2" id="KW-0597">Phosphoprotein</keyword>
<proteinExistence type="predicted"/>
<evidence type="ECO:0000256" key="5">
    <source>
        <dbReference type="ARBA" id="ARBA00023125"/>
    </source>
</evidence>
<dbReference type="InterPro" id="IPR001789">
    <property type="entry name" value="Sig_transdc_resp-reg_receiver"/>
</dbReference>
<dbReference type="SMART" id="SM00448">
    <property type="entry name" value="REC"/>
    <property type="match status" value="1"/>
</dbReference>
<dbReference type="GO" id="GO:0000976">
    <property type="term" value="F:transcription cis-regulatory region binding"/>
    <property type="evidence" value="ECO:0007669"/>
    <property type="project" value="TreeGrafter"/>
</dbReference>
<keyword evidence="4" id="KW-0805">Transcription regulation</keyword>
<dbReference type="InterPro" id="IPR011006">
    <property type="entry name" value="CheY-like_superfamily"/>
</dbReference>
<evidence type="ECO:0000256" key="2">
    <source>
        <dbReference type="ARBA" id="ARBA00022553"/>
    </source>
</evidence>
<dbReference type="SUPFAM" id="SSF52172">
    <property type="entry name" value="CheY-like"/>
    <property type="match status" value="1"/>
</dbReference>
<keyword evidence="5" id="KW-0238">DNA-binding</keyword>
<evidence type="ECO:0000256" key="4">
    <source>
        <dbReference type="ARBA" id="ARBA00023015"/>
    </source>
</evidence>
<keyword evidence="6" id="KW-0804">Transcription</keyword>
<evidence type="ECO:0000256" key="3">
    <source>
        <dbReference type="ARBA" id="ARBA00023012"/>
    </source>
</evidence>
<evidence type="ECO:0000256" key="1">
    <source>
        <dbReference type="ARBA" id="ARBA00018672"/>
    </source>
</evidence>
<name>A0A1S8LP59_9CLOT</name>
<dbReference type="CDD" id="cd00383">
    <property type="entry name" value="trans_reg_C"/>
    <property type="match status" value="1"/>
</dbReference>
<accession>A0A1S8LP59</accession>
<dbReference type="Pfam" id="PF00072">
    <property type="entry name" value="Response_reg"/>
    <property type="match status" value="1"/>
</dbReference>
<dbReference type="InterPro" id="IPR036388">
    <property type="entry name" value="WH-like_DNA-bd_sf"/>
</dbReference>
<evidence type="ECO:0000256" key="7">
    <source>
        <dbReference type="ARBA" id="ARBA00024867"/>
    </source>
</evidence>
<evidence type="ECO:0000313" key="8">
    <source>
        <dbReference type="EMBL" id="URZ10696.1"/>
    </source>
</evidence>
<keyword evidence="9" id="KW-1185">Reference proteome</keyword>
<dbReference type="PROSITE" id="PS51755">
    <property type="entry name" value="OMPR_PHOB"/>
    <property type="match status" value="1"/>
</dbReference>
<dbReference type="CDD" id="cd17574">
    <property type="entry name" value="REC_OmpR"/>
    <property type="match status" value="1"/>
</dbReference>
<dbReference type="Proteomes" id="UP000190951">
    <property type="component" value="Chromosome"/>
</dbReference>
<dbReference type="FunFam" id="1.10.10.10:FF:000018">
    <property type="entry name" value="DNA-binding response regulator ResD"/>
    <property type="match status" value="1"/>
</dbReference>
<dbReference type="GO" id="GO:0005829">
    <property type="term" value="C:cytosol"/>
    <property type="evidence" value="ECO:0007669"/>
    <property type="project" value="TreeGrafter"/>
</dbReference>
<dbReference type="PANTHER" id="PTHR48111">
    <property type="entry name" value="REGULATOR OF RPOS"/>
    <property type="match status" value="1"/>
</dbReference>
<dbReference type="Gene3D" id="1.10.10.10">
    <property type="entry name" value="Winged helix-like DNA-binding domain superfamily/Winged helix DNA-binding domain"/>
    <property type="match status" value="1"/>
</dbReference>
<organism evidence="8 9">
    <name type="scientific">Clostridium felsineum</name>
    <dbReference type="NCBI Taxonomy" id="36839"/>
    <lineage>
        <taxon>Bacteria</taxon>
        <taxon>Bacillati</taxon>
        <taxon>Bacillota</taxon>
        <taxon>Clostridia</taxon>
        <taxon>Eubacteriales</taxon>
        <taxon>Clostridiaceae</taxon>
        <taxon>Clostridium</taxon>
    </lineage>
</organism>
<dbReference type="InterPro" id="IPR001867">
    <property type="entry name" value="OmpR/PhoB-type_DNA-bd"/>
</dbReference>
<comment type="function">
    <text evidence="7">May play the central regulatory role in sporulation. It may be an element of the effector pathway responsible for the activation of sporulation genes in response to nutritional stress. Spo0A may act in concert with spo0H (a sigma factor) to control the expression of some genes that are critical to the sporulation process.</text>
</comment>
<reference evidence="8 9" key="1">
    <citation type="submission" date="2022-04" db="EMBL/GenBank/DDBJ databases">
        <title>Genome sequence of C. roseum typestrain.</title>
        <authorList>
            <person name="Poehlein A."/>
            <person name="Schoch T."/>
            <person name="Duerre P."/>
            <person name="Daniel R."/>
        </authorList>
    </citation>
    <scope>NUCLEOTIDE SEQUENCE [LARGE SCALE GENOMIC DNA]</scope>
    <source>
        <strain evidence="8 9">DSM 7320</strain>
    </source>
</reference>
<dbReference type="InterPro" id="IPR039420">
    <property type="entry name" value="WalR-like"/>
</dbReference>
<dbReference type="Gene3D" id="6.10.250.690">
    <property type="match status" value="1"/>
</dbReference>
<dbReference type="KEGG" id="crw:CROST_014060"/>
<dbReference type="Gene3D" id="3.40.50.2300">
    <property type="match status" value="1"/>
</dbReference>
<dbReference type="PROSITE" id="PS50110">
    <property type="entry name" value="RESPONSE_REGULATORY"/>
    <property type="match status" value="1"/>
</dbReference>
<evidence type="ECO:0000256" key="6">
    <source>
        <dbReference type="ARBA" id="ARBA00023163"/>
    </source>
</evidence>
<protein>
    <recommendedName>
        <fullName evidence="1">Stage 0 sporulation protein A homolog</fullName>
    </recommendedName>
</protein>
<dbReference type="AlphaFoldDB" id="A0A1S8LP59"/>
<dbReference type="PANTHER" id="PTHR48111:SF2">
    <property type="entry name" value="RESPONSE REGULATOR SAER"/>
    <property type="match status" value="1"/>
</dbReference>
<dbReference type="EMBL" id="CP096983">
    <property type="protein sequence ID" value="URZ10696.1"/>
    <property type="molecule type" value="Genomic_DNA"/>
</dbReference>
<dbReference type="Pfam" id="PF00486">
    <property type="entry name" value="Trans_reg_C"/>
    <property type="match status" value="1"/>
</dbReference>
<sequence>MEQNINVIVVEDDNDINNMLKTMLEKKDYNVVQAYSGTEALLHIKAKEFQLMLLDLMLPGMNGEELLKKVREISAIPIIVISAKLSRDTKIKVLEMGADDYITKPFDIEETYARIYSNLRRYMKFERDNILSKNIAFKDILLDREAKDVSVSGHKIILTNREFKILEVLLLNQKKIFSKANLFESVWEDDYMGDDNTLNVHISNLRNKLLKANPEEEYIETIWGMGYKLKS</sequence>
<dbReference type="RefSeq" id="WP_077832472.1">
    <property type="nucleotide sequence ID" value="NZ_CP096983.1"/>
</dbReference>
<keyword evidence="3" id="KW-0902">Two-component regulatory system</keyword>